<organism evidence="1 2">
    <name type="scientific">Rhizophagus irregularis</name>
    <dbReference type="NCBI Taxonomy" id="588596"/>
    <lineage>
        <taxon>Eukaryota</taxon>
        <taxon>Fungi</taxon>
        <taxon>Fungi incertae sedis</taxon>
        <taxon>Mucoromycota</taxon>
        <taxon>Glomeromycotina</taxon>
        <taxon>Glomeromycetes</taxon>
        <taxon>Glomerales</taxon>
        <taxon>Glomeraceae</taxon>
        <taxon>Rhizophagus</taxon>
    </lineage>
</organism>
<dbReference type="AlphaFoldDB" id="A0A2N0QLF6"/>
<dbReference type="EMBL" id="LLXH01006806">
    <property type="protein sequence ID" value="PKC51877.1"/>
    <property type="molecule type" value="Genomic_DNA"/>
</dbReference>
<protein>
    <submittedName>
        <fullName evidence="1">Uncharacterized protein</fullName>
    </submittedName>
</protein>
<reference evidence="1 2" key="1">
    <citation type="submission" date="2017-10" db="EMBL/GenBank/DDBJ databases">
        <title>Extensive intraspecific genome diversity in a model arbuscular mycorrhizal fungus.</title>
        <authorList>
            <person name="Chen E.C.H."/>
            <person name="Morin E."/>
            <person name="Baudet D."/>
            <person name="Noel J."/>
            <person name="Ndikumana S."/>
            <person name="Charron P."/>
            <person name="St-Onge C."/>
            <person name="Giorgi J."/>
            <person name="Grigoriev I.V."/>
            <person name="Roux C."/>
            <person name="Martin F.M."/>
            <person name="Corradi N."/>
        </authorList>
    </citation>
    <scope>NUCLEOTIDE SEQUENCE [LARGE SCALE GENOMIC DNA]</scope>
    <source>
        <strain evidence="1 2">A1</strain>
    </source>
</reference>
<evidence type="ECO:0000313" key="1">
    <source>
        <dbReference type="EMBL" id="PKC51877.1"/>
    </source>
</evidence>
<dbReference type="Proteomes" id="UP000232688">
    <property type="component" value="Unassembled WGS sequence"/>
</dbReference>
<evidence type="ECO:0000313" key="2">
    <source>
        <dbReference type="Proteomes" id="UP000232688"/>
    </source>
</evidence>
<accession>A0A2N0QLF6</accession>
<sequence>MSYRQLITSDNIHLNYSIIQLFGAHFDNVEETRLYNIDKINRLLIAFYNPLFNSVVIGKFQGIDEILQ</sequence>
<dbReference type="VEuPathDB" id="FungiDB:RhiirA1_482761"/>
<comment type="caution">
    <text evidence="1">The sequence shown here is derived from an EMBL/GenBank/DDBJ whole genome shotgun (WGS) entry which is preliminary data.</text>
</comment>
<name>A0A2N0QLF6_9GLOM</name>
<reference evidence="1 2" key="2">
    <citation type="submission" date="2017-10" db="EMBL/GenBank/DDBJ databases">
        <title>Genome analyses suggest a sexual origin of heterokaryosis in a supposedly ancient asexual fungus.</title>
        <authorList>
            <person name="Corradi N."/>
            <person name="Sedzielewska K."/>
            <person name="Noel J."/>
            <person name="Charron P."/>
            <person name="Farinelli L."/>
            <person name="Marton T."/>
            <person name="Kruger M."/>
            <person name="Pelin A."/>
            <person name="Brachmann A."/>
            <person name="Corradi N."/>
        </authorList>
    </citation>
    <scope>NUCLEOTIDE SEQUENCE [LARGE SCALE GENOMIC DNA]</scope>
    <source>
        <strain evidence="1 2">A1</strain>
    </source>
</reference>
<proteinExistence type="predicted"/>
<gene>
    <name evidence="1" type="ORF">RhiirA1_482761</name>
</gene>